<evidence type="ECO:0000313" key="9">
    <source>
        <dbReference type="Proteomes" id="UP001201812"/>
    </source>
</evidence>
<evidence type="ECO:0000313" key="8">
    <source>
        <dbReference type="EMBL" id="KAI1709970.1"/>
    </source>
</evidence>
<reference evidence="8" key="1">
    <citation type="submission" date="2022-01" db="EMBL/GenBank/DDBJ databases">
        <title>Genome Sequence Resource for Two Populations of Ditylenchus destructor, the Migratory Endoparasitic Phytonematode.</title>
        <authorList>
            <person name="Zhang H."/>
            <person name="Lin R."/>
            <person name="Xie B."/>
        </authorList>
    </citation>
    <scope>NUCLEOTIDE SEQUENCE</scope>
    <source>
        <strain evidence="8">BazhouSP</strain>
    </source>
</reference>
<evidence type="ECO:0000256" key="2">
    <source>
        <dbReference type="ARBA" id="ARBA00022688"/>
    </source>
</evidence>
<gene>
    <name evidence="8" type="ORF">DdX_10982</name>
</gene>
<dbReference type="AlphaFoldDB" id="A0AAD4N062"/>
<dbReference type="Pfam" id="PF03232">
    <property type="entry name" value="COQ7"/>
    <property type="match status" value="1"/>
</dbReference>
<comment type="caution">
    <text evidence="8">The sequence shown here is derived from an EMBL/GenBank/DDBJ whole genome shotgun (WGS) entry which is preliminary data.</text>
</comment>
<keyword evidence="6" id="KW-0503">Monooxygenase</keyword>
<dbReference type="SUPFAM" id="SSF47240">
    <property type="entry name" value="Ferritin-like"/>
    <property type="match status" value="1"/>
</dbReference>
<dbReference type="PANTHER" id="PTHR11237">
    <property type="entry name" value="COENZYME Q10 BIOSYNTHESIS PROTEIN 7"/>
    <property type="match status" value="1"/>
</dbReference>
<evidence type="ECO:0000256" key="7">
    <source>
        <dbReference type="ARBA" id="ARBA00023136"/>
    </source>
</evidence>
<dbReference type="GO" id="GO:0006744">
    <property type="term" value="P:ubiquinone biosynthetic process"/>
    <property type="evidence" value="ECO:0007669"/>
    <property type="project" value="UniProtKB-KW"/>
</dbReference>
<dbReference type="GO" id="GO:0010468">
    <property type="term" value="P:regulation of gene expression"/>
    <property type="evidence" value="ECO:0007669"/>
    <property type="project" value="TreeGrafter"/>
</dbReference>
<keyword evidence="2" id="KW-0831">Ubiquinone biosynthesis</keyword>
<name>A0AAD4N062_9BILA</name>
<keyword evidence="8" id="KW-0830">Ubiquinone</keyword>
<evidence type="ECO:0000256" key="6">
    <source>
        <dbReference type="ARBA" id="ARBA00023033"/>
    </source>
</evidence>
<dbReference type="EMBL" id="JAKKPZ010000028">
    <property type="protein sequence ID" value="KAI1709970.1"/>
    <property type="molecule type" value="Genomic_DNA"/>
</dbReference>
<dbReference type="InterPro" id="IPR009078">
    <property type="entry name" value="Ferritin-like_SF"/>
</dbReference>
<evidence type="ECO:0000256" key="1">
    <source>
        <dbReference type="ARBA" id="ARBA00004749"/>
    </source>
</evidence>
<dbReference type="GO" id="GO:0005634">
    <property type="term" value="C:nucleus"/>
    <property type="evidence" value="ECO:0007669"/>
    <property type="project" value="TreeGrafter"/>
</dbReference>
<dbReference type="Proteomes" id="UP001201812">
    <property type="component" value="Unassembled WGS sequence"/>
</dbReference>
<evidence type="ECO:0000256" key="3">
    <source>
        <dbReference type="ARBA" id="ARBA00022723"/>
    </source>
</evidence>
<dbReference type="GO" id="GO:0008682">
    <property type="term" value="F:3-demethoxyubiquinol 3-hydroxylase activity"/>
    <property type="evidence" value="ECO:0007669"/>
    <property type="project" value="TreeGrafter"/>
</dbReference>
<dbReference type="PANTHER" id="PTHR11237:SF4">
    <property type="entry name" value="5-DEMETHOXYUBIQUINONE HYDROXYLASE, MITOCHONDRIAL"/>
    <property type="match status" value="1"/>
</dbReference>
<comment type="pathway">
    <text evidence="1">Cofactor biosynthesis; ubiquinone biosynthesis.</text>
</comment>
<evidence type="ECO:0000256" key="4">
    <source>
        <dbReference type="ARBA" id="ARBA00023002"/>
    </source>
</evidence>
<accession>A0AAD4N062</accession>
<sequence>MWASPVGISFRRAIHSAVTRQRLIESIVRVDHAGELAADRIYAGQLAVLGKSHKLSPIIQKMWDEEREHLDTMEVRVFHRKGLYSTVGKVGVTLHK</sequence>
<organism evidence="8 9">
    <name type="scientific">Ditylenchus destructor</name>
    <dbReference type="NCBI Taxonomy" id="166010"/>
    <lineage>
        <taxon>Eukaryota</taxon>
        <taxon>Metazoa</taxon>
        <taxon>Ecdysozoa</taxon>
        <taxon>Nematoda</taxon>
        <taxon>Chromadorea</taxon>
        <taxon>Rhabditida</taxon>
        <taxon>Tylenchina</taxon>
        <taxon>Tylenchomorpha</taxon>
        <taxon>Sphaerularioidea</taxon>
        <taxon>Anguinidae</taxon>
        <taxon>Anguininae</taxon>
        <taxon>Ditylenchus</taxon>
    </lineage>
</organism>
<protein>
    <submittedName>
        <fullName evidence="8">Ubiquinone biosynthesis protein COQ7 domain-containing protein</fullName>
    </submittedName>
</protein>
<dbReference type="InterPro" id="IPR011566">
    <property type="entry name" value="Ubq_synth_Coq7"/>
</dbReference>
<keyword evidence="3" id="KW-0479">Metal-binding</keyword>
<dbReference type="GO" id="GO:0046872">
    <property type="term" value="F:metal ion binding"/>
    <property type="evidence" value="ECO:0007669"/>
    <property type="project" value="UniProtKB-KW"/>
</dbReference>
<dbReference type="GO" id="GO:2000377">
    <property type="term" value="P:regulation of reactive oxygen species metabolic process"/>
    <property type="evidence" value="ECO:0007669"/>
    <property type="project" value="TreeGrafter"/>
</dbReference>
<keyword evidence="9" id="KW-1185">Reference proteome</keyword>
<dbReference type="GO" id="GO:0008340">
    <property type="term" value="P:determination of adult lifespan"/>
    <property type="evidence" value="ECO:0007669"/>
    <property type="project" value="TreeGrafter"/>
</dbReference>
<keyword evidence="5" id="KW-0408">Iron</keyword>
<keyword evidence="7" id="KW-0472">Membrane</keyword>
<evidence type="ECO:0000256" key="5">
    <source>
        <dbReference type="ARBA" id="ARBA00023004"/>
    </source>
</evidence>
<dbReference type="GO" id="GO:0005743">
    <property type="term" value="C:mitochondrial inner membrane"/>
    <property type="evidence" value="ECO:0007669"/>
    <property type="project" value="TreeGrafter"/>
</dbReference>
<keyword evidence="4" id="KW-0560">Oxidoreductase</keyword>
<proteinExistence type="predicted"/>